<name>A0A1J1J4K7_9DIPT</name>
<evidence type="ECO:0000313" key="2">
    <source>
        <dbReference type="EMBL" id="CRL07331.1"/>
    </source>
</evidence>
<dbReference type="AlphaFoldDB" id="A0A1J1J4K7"/>
<evidence type="ECO:0000313" key="3">
    <source>
        <dbReference type="Proteomes" id="UP000183832"/>
    </source>
</evidence>
<dbReference type="Proteomes" id="UP000183832">
    <property type="component" value="Unassembled WGS sequence"/>
</dbReference>
<keyword evidence="3" id="KW-1185">Reference proteome</keyword>
<organism evidence="2 3">
    <name type="scientific">Clunio marinus</name>
    <dbReference type="NCBI Taxonomy" id="568069"/>
    <lineage>
        <taxon>Eukaryota</taxon>
        <taxon>Metazoa</taxon>
        <taxon>Ecdysozoa</taxon>
        <taxon>Arthropoda</taxon>
        <taxon>Hexapoda</taxon>
        <taxon>Insecta</taxon>
        <taxon>Pterygota</taxon>
        <taxon>Neoptera</taxon>
        <taxon>Endopterygota</taxon>
        <taxon>Diptera</taxon>
        <taxon>Nematocera</taxon>
        <taxon>Chironomoidea</taxon>
        <taxon>Chironomidae</taxon>
        <taxon>Clunio</taxon>
    </lineage>
</organism>
<dbReference type="EMBL" id="CVRI01000070">
    <property type="protein sequence ID" value="CRL07331.1"/>
    <property type="molecule type" value="Genomic_DNA"/>
</dbReference>
<feature type="signal peptide" evidence="1">
    <location>
        <begin position="1"/>
        <end position="20"/>
    </location>
</feature>
<accession>A0A1J1J4K7</accession>
<keyword evidence="1" id="KW-0732">Signal</keyword>
<evidence type="ECO:0000256" key="1">
    <source>
        <dbReference type="SAM" id="SignalP"/>
    </source>
</evidence>
<feature type="chain" id="PRO_5012949845" evidence="1">
    <location>
        <begin position="21"/>
        <end position="75"/>
    </location>
</feature>
<protein>
    <submittedName>
        <fullName evidence="2">CLUMA_CG020310, isoform A</fullName>
    </submittedName>
</protein>
<gene>
    <name evidence="2" type="ORF">CLUMA_CG020310</name>
</gene>
<reference evidence="2 3" key="1">
    <citation type="submission" date="2015-04" db="EMBL/GenBank/DDBJ databases">
        <authorList>
            <person name="Syromyatnikov M.Y."/>
            <person name="Popov V.N."/>
        </authorList>
    </citation>
    <scope>NUCLEOTIDE SEQUENCE [LARGE SCALE GENOMIC DNA]</scope>
</reference>
<proteinExistence type="predicted"/>
<sequence>MGMNIPNTLLLICFQSYCSSLSILFTPQLEGKLFHKGPRILRGLKGLTLVMMDLPLNFTKIYCSKDKKTFPNLVA</sequence>